<evidence type="ECO:0000313" key="5">
    <source>
        <dbReference type="Proteomes" id="UP000886796"/>
    </source>
</evidence>
<protein>
    <submittedName>
        <fullName evidence="4">Glycosyltransferase family 2 protein</fullName>
    </submittedName>
</protein>
<proteinExistence type="predicted"/>
<gene>
    <name evidence="4" type="ORF">IAB74_04240</name>
</gene>
<organism evidence="4 5">
    <name type="scientific">Candidatus Faecousia excrementigallinarum</name>
    <dbReference type="NCBI Taxonomy" id="2840806"/>
    <lineage>
        <taxon>Bacteria</taxon>
        <taxon>Bacillati</taxon>
        <taxon>Bacillota</taxon>
        <taxon>Clostridia</taxon>
        <taxon>Eubacteriales</taxon>
        <taxon>Oscillospiraceae</taxon>
        <taxon>Faecousia</taxon>
    </lineage>
</organism>
<dbReference type="CDD" id="cd00761">
    <property type="entry name" value="Glyco_tranf_GTA_type"/>
    <property type="match status" value="1"/>
</dbReference>
<evidence type="ECO:0000256" key="2">
    <source>
        <dbReference type="ARBA" id="ARBA00022679"/>
    </source>
</evidence>
<reference evidence="4" key="2">
    <citation type="journal article" date="2021" name="PeerJ">
        <title>Extensive microbial diversity within the chicken gut microbiome revealed by metagenomics and culture.</title>
        <authorList>
            <person name="Gilroy R."/>
            <person name="Ravi A."/>
            <person name="Getino M."/>
            <person name="Pursley I."/>
            <person name="Horton D.L."/>
            <person name="Alikhan N.F."/>
            <person name="Baker D."/>
            <person name="Gharbi K."/>
            <person name="Hall N."/>
            <person name="Watson M."/>
            <person name="Adriaenssens E.M."/>
            <person name="Foster-Nyarko E."/>
            <person name="Jarju S."/>
            <person name="Secka A."/>
            <person name="Antonio M."/>
            <person name="Oren A."/>
            <person name="Chaudhuri R.R."/>
            <person name="La Ragione R."/>
            <person name="Hildebrand F."/>
            <person name="Pallen M.J."/>
        </authorList>
    </citation>
    <scope>NUCLEOTIDE SEQUENCE</scope>
    <source>
        <strain evidence="4">13361</strain>
    </source>
</reference>
<dbReference type="EMBL" id="DVFK01000061">
    <property type="protein sequence ID" value="HIQ67705.1"/>
    <property type="molecule type" value="Genomic_DNA"/>
</dbReference>
<dbReference type="SUPFAM" id="SSF53448">
    <property type="entry name" value="Nucleotide-diphospho-sugar transferases"/>
    <property type="match status" value="1"/>
</dbReference>
<accession>A0A9D0Z2E4</accession>
<dbReference type="PANTHER" id="PTHR22916:SF51">
    <property type="entry name" value="GLYCOSYLTRANSFERASE EPSH-RELATED"/>
    <property type="match status" value="1"/>
</dbReference>
<dbReference type="Pfam" id="PF00535">
    <property type="entry name" value="Glycos_transf_2"/>
    <property type="match status" value="1"/>
</dbReference>
<keyword evidence="2" id="KW-0808">Transferase</keyword>
<reference evidence="4" key="1">
    <citation type="submission" date="2020-10" db="EMBL/GenBank/DDBJ databases">
        <authorList>
            <person name="Gilroy R."/>
        </authorList>
    </citation>
    <scope>NUCLEOTIDE SEQUENCE</scope>
    <source>
        <strain evidence="4">13361</strain>
    </source>
</reference>
<evidence type="ECO:0000256" key="1">
    <source>
        <dbReference type="ARBA" id="ARBA00022676"/>
    </source>
</evidence>
<sequence length="315" mass="36514">MNTKVSIIIPVYNVAEYLPRCLESCIHQTLHDIEIICVDDGSTDNSLEILRRYARMDSRISVIHQQNKGLPGARNTGLAAAHGDYIMFLDSDDYYAPNACERVWVETKEAPTDIVIFGTNIVPAYPQPEEWYAWTLYTRTQRFWGFTPEVLFENPSAKPFVWRQAFSAELLKKTGIVFDESLRYGEDVIFQMKIFPQATHFAFISDRLYNYRWSRPDSLMNSQVSTLDAKLTKHISVVEAVTAYWAEKNWFREYGGEYLTWVLQYIVPDILGGEDGSLSAHGRRLYQVIQKYGLEQYRKSLNMENKLLLKKIGKM</sequence>
<comment type="caution">
    <text evidence="4">The sequence shown here is derived from an EMBL/GenBank/DDBJ whole genome shotgun (WGS) entry which is preliminary data.</text>
</comment>
<dbReference type="Proteomes" id="UP000886796">
    <property type="component" value="Unassembled WGS sequence"/>
</dbReference>
<keyword evidence="1" id="KW-0328">Glycosyltransferase</keyword>
<dbReference type="Gene3D" id="3.90.550.10">
    <property type="entry name" value="Spore Coat Polysaccharide Biosynthesis Protein SpsA, Chain A"/>
    <property type="match status" value="1"/>
</dbReference>
<dbReference type="PANTHER" id="PTHR22916">
    <property type="entry name" value="GLYCOSYLTRANSFERASE"/>
    <property type="match status" value="1"/>
</dbReference>
<dbReference type="AlphaFoldDB" id="A0A9D0Z2E4"/>
<name>A0A9D0Z2E4_9FIRM</name>
<feature type="domain" description="Glycosyltransferase 2-like" evidence="3">
    <location>
        <begin position="6"/>
        <end position="131"/>
    </location>
</feature>
<dbReference type="GO" id="GO:0016757">
    <property type="term" value="F:glycosyltransferase activity"/>
    <property type="evidence" value="ECO:0007669"/>
    <property type="project" value="UniProtKB-KW"/>
</dbReference>
<evidence type="ECO:0000259" key="3">
    <source>
        <dbReference type="Pfam" id="PF00535"/>
    </source>
</evidence>
<dbReference type="InterPro" id="IPR029044">
    <property type="entry name" value="Nucleotide-diphossugar_trans"/>
</dbReference>
<evidence type="ECO:0000313" key="4">
    <source>
        <dbReference type="EMBL" id="HIQ67705.1"/>
    </source>
</evidence>
<dbReference type="InterPro" id="IPR001173">
    <property type="entry name" value="Glyco_trans_2-like"/>
</dbReference>